<keyword evidence="12" id="KW-1185">Reference proteome</keyword>
<evidence type="ECO:0000256" key="6">
    <source>
        <dbReference type="ARBA" id="ARBA00022729"/>
    </source>
</evidence>
<comment type="subcellular location">
    <subcellularLocation>
        <location evidence="1 10">Periplasm</location>
    </subcellularLocation>
</comment>
<name>A0A1M4VS22_9BURK</name>
<comment type="subunit">
    <text evidence="3 10">Monomer.</text>
</comment>
<evidence type="ECO:0000313" key="11">
    <source>
        <dbReference type="EMBL" id="SHE71844.1"/>
    </source>
</evidence>
<protein>
    <recommendedName>
        <fullName evidence="4 10">Outer-membrane lipoprotein carrier protein</fullName>
    </recommendedName>
</protein>
<feature type="chain" id="PRO_5013405942" description="Outer-membrane lipoprotein carrier protein" evidence="10">
    <location>
        <begin position="21"/>
        <end position="218"/>
    </location>
</feature>
<evidence type="ECO:0000256" key="2">
    <source>
        <dbReference type="ARBA" id="ARBA00007615"/>
    </source>
</evidence>
<dbReference type="InterPro" id="IPR029046">
    <property type="entry name" value="LolA/LolB/LppX"/>
</dbReference>
<dbReference type="RefSeq" id="WP_073354739.1">
    <property type="nucleotide sequence ID" value="NZ_FQUZ01000006.1"/>
</dbReference>
<comment type="function">
    <text evidence="10">Participates in the translocation of lipoproteins from the inner membrane to the outer membrane. Only forms a complex with a lipoprotein if the residue after the N-terminal Cys is not an aspartate (The Asp acts as a targeting signal to indicate that the lipoprotein should stay in the inner membrane).</text>
</comment>
<keyword evidence="11" id="KW-0449">Lipoprotein</keyword>
<sequence precursor="true">MKKLSFLVAILALAGNTAWADGLQSLDAFLHRVQSGTADFTQTVTAPAKDGQPGRVTTSSGHFAFERPGKFRFDYRKPFPQLIVADGTTLWVYDEDLNQATARAQQDTLDSTAASIIATATSRTELERNFTLENLGADAAPDGLQWIRATPKVSDGQVRSLRIGFQGEQLVAVDMEDNFAQHSSLRLKNFATNATVPASQFQFQPPAGADVIRDQNGS</sequence>
<keyword evidence="5 10" id="KW-0813">Transport</keyword>
<dbReference type="InterPro" id="IPR018323">
    <property type="entry name" value="OM_lipoprot_carrier_LolA_Pbac"/>
</dbReference>
<gene>
    <name evidence="10" type="primary">lolA</name>
    <name evidence="11" type="ORF">SAMN02745117_00715</name>
</gene>
<dbReference type="STRING" id="1122156.SAMN02745117_00715"/>
<dbReference type="OrthoDB" id="9787361at2"/>
<dbReference type="PANTHER" id="PTHR35869:SF1">
    <property type="entry name" value="OUTER-MEMBRANE LIPOPROTEIN CARRIER PROTEIN"/>
    <property type="match status" value="1"/>
</dbReference>
<dbReference type="GO" id="GO:0042953">
    <property type="term" value="P:lipoprotein transport"/>
    <property type="evidence" value="ECO:0007669"/>
    <property type="project" value="InterPro"/>
</dbReference>
<reference evidence="11 12" key="1">
    <citation type="submission" date="2016-11" db="EMBL/GenBank/DDBJ databases">
        <authorList>
            <person name="Jaros S."/>
            <person name="Januszkiewicz K."/>
            <person name="Wedrychowicz H."/>
        </authorList>
    </citation>
    <scope>NUCLEOTIDE SEQUENCE [LARGE SCALE GENOMIC DNA]</scope>
    <source>
        <strain evidence="11 12">DSM 16112</strain>
    </source>
</reference>
<evidence type="ECO:0000256" key="8">
    <source>
        <dbReference type="ARBA" id="ARBA00022927"/>
    </source>
</evidence>
<dbReference type="CDD" id="cd16325">
    <property type="entry name" value="LolA"/>
    <property type="match status" value="1"/>
</dbReference>
<keyword evidence="6 10" id="KW-0732">Signal</keyword>
<accession>A0A1M4VS22</accession>
<keyword evidence="9 10" id="KW-0143">Chaperone</keyword>
<proteinExistence type="inferred from homology"/>
<feature type="signal peptide" evidence="10">
    <location>
        <begin position="1"/>
        <end position="20"/>
    </location>
</feature>
<dbReference type="SUPFAM" id="SSF89392">
    <property type="entry name" value="Prokaryotic lipoproteins and lipoprotein localization factors"/>
    <property type="match status" value="1"/>
</dbReference>
<dbReference type="AlphaFoldDB" id="A0A1M4VS22"/>
<evidence type="ECO:0000313" key="12">
    <source>
        <dbReference type="Proteomes" id="UP000184327"/>
    </source>
</evidence>
<dbReference type="GO" id="GO:0044874">
    <property type="term" value="P:lipoprotein localization to outer membrane"/>
    <property type="evidence" value="ECO:0007669"/>
    <property type="project" value="UniProtKB-UniRule"/>
</dbReference>
<dbReference type="HAMAP" id="MF_00240">
    <property type="entry name" value="LolA"/>
    <property type="match status" value="1"/>
</dbReference>
<dbReference type="GO" id="GO:0042597">
    <property type="term" value="C:periplasmic space"/>
    <property type="evidence" value="ECO:0007669"/>
    <property type="project" value="UniProtKB-SubCell"/>
</dbReference>
<dbReference type="NCBIfam" id="TIGR00547">
    <property type="entry name" value="lolA"/>
    <property type="match status" value="1"/>
</dbReference>
<evidence type="ECO:0000256" key="4">
    <source>
        <dbReference type="ARBA" id="ARBA00014035"/>
    </source>
</evidence>
<organism evidence="11 12">
    <name type="scientific">Lampropedia hyalina DSM 16112</name>
    <dbReference type="NCBI Taxonomy" id="1122156"/>
    <lineage>
        <taxon>Bacteria</taxon>
        <taxon>Pseudomonadati</taxon>
        <taxon>Pseudomonadota</taxon>
        <taxon>Betaproteobacteria</taxon>
        <taxon>Burkholderiales</taxon>
        <taxon>Comamonadaceae</taxon>
        <taxon>Lampropedia</taxon>
    </lineage>
</organism>
<dbReference type="InterPro" id="IPR004564">
    <property type="entry name" value="OM_lipoprot_carrier_LolA-like"/>
</dbReference>
<evidence type="ECO:0000256" key="10">
    <source>
        <dbReference type="HAMAP-Rule" id="MF_00240"/>
    </source>
</evidence>
<dbReference type="Proteomes" id="UP000184327">
    <property type="component" value="Unassembled WGS sequence"/>
</dbReference>
<evidence type="ECO:0000256" key="5">
    <source>
        <dbReference type="ARBA" id="ARBA00022448"/>
    </source>
</evidence>
<dbReference type="Gene3D" id="2.50.20.10">
    <property type="entry name" value="Lipoprotein localisation LolA/LolB/LppX"/>
    <property type="match status" value="1"/>
</dbReference>
<comment type="similarity">
    <text evidence="2 10">Belongs to the LolA family.</text>
</comment>
<evidence type="ECO:0000256" key="3">
    <source>
        <dbReference type="ARBA" id="ARBA00011245"/>
    </source>
</evidence>
<keyword evidence="7 10" id="KW-0574">Periplasm</keyword>
<dbReference type="EMBL" id="FQUZ01000006">
    <property type="protein sequence ID" value="SHE71844.1"/>
    <property type="molecule type" value="Genomic_DNA"/>
</dbReference>
<keyword evidence="8 10" id="KW-0653">Protein transport</keyword>
<evidence type="ECO:0000256" key="7">
    <source>
        <dbReference type="ARBA" id="ARBA00022764"/>
    </source>
</evidence>
<dbReference type="PANTHER" id="PTHR35869">
    <property type="entry name" value="OUTER-MEMBRANE LIPOPROTEIN CARRIER PROTEIN"/>
    <property type="match status" value="1"/>
</dbReference>
<dbReference type="Pfam" id="PF03548">
    <property type="entry name" value="LolA"/>
    <property type="match status" value="1"/>
</dbReference>
<evidence type="ECO:0000256" key="1">
    <source>
        <dbReference type="ARBA" id="ARBA00004418"/>
    </source>
</evidence>
<evidence type="ECO:0000256" key="9">
    <source>
        <dbReference type="ARBA" id="ARBA00023186"/>
    </source>
</evidence>